<keyword evidence="3" id="KW-0675">Receptor</keyword>
<dbReference type="SUPFAM" id="SSF52172">
    <property type="entry name" value="CheY-like"/>
    <property type="match status" value="1"/>
</dbReference>
<keyword evidence="3" id="KW-0966">Cell projection</keyword>
<proteinExistence type="predicted"/>
<protein>
    <submittedName>
        <fullName evidence="3">Chemotaxis regulator - transmits chemoreceptor signals to flagellar motor components CheY</fullName>
    </submittedName>
</protein>
<dbReference type="PANTHER" id="PTHR44591:SF25">
    <property type="entry name" value="CHEMOTAXIS TWO-COMPONENT RESPONSE REGULATOR"/>
    <property type="match status" value="1"/>
</dbReference>
<name>A0A3B0UJN3_9ZZZZ</name>
<reference evidence="3" key="1">
    <citation type="submission" date="2018-06" db="EMBL/GenBank/DDBJ databases">
        <authorList>
            <person name="Zhirakovskaya E."/>
        </authorList>
    </citation>
    <scope>NUCLEOTIDE SEQUENCE</scope>
</reference>
<accession>A0A3B0UJN3</accession>
<dbReference type="InterPro" id="IPR001789">
    <property type="entry name" value="Sig_transdc_resp-reg_receiver"/>
</dbReference>
<keyword evidence="1" id="KW-0597">Phosphoprotein</keyword>
<evidence type="ECO:0000256" key="1">
    <source>
        <dbReference type="ARBA" id="ARBA00022553"/>
    </source>
</evidence>
<evidence type="ECO:0000259" key="2">
    <source>
        <dbReference type="PROSITE" id="PS50110"/>
    </source>
</evidence>
<keyword evidence="3" id="KW-0969">Cilium</keyword>
<gene>
    <name evidence="3" type="ORF">MNBD_BACTEROID06-1248</name>
</gene>
<dbReference type="SMART" id="SM00448">
    <property type="entry name" value="REC"/>
    <property type="match status" value="1"/>
</dbReference>
<dbReference type="Gene3D" id="3.40.50.2300">
    <property type="match status" value="1"/>
</dbReference>
<keyword evidence="3" id="KW-0282">Flagellum</keyword>
<dbReference type="EMBL" id="UOES01000419">
    <property type="protein sequence ID" value="VAW28543.1"/>
    <property type="molecule type" value="Genomic_DNA"/>
</dbReference>
<organism evidence="3">
    <name type="scientific">hydrothermal vent metagenome</name>
    <dbReference type="NCBI Taxonomy" id="652676"/>
    <lineage>
        <taxon>unclassified sequences</taxon>
        <taxon>metagenomes</taxon>
        <taxon>ecological metagenomes</taxon>
    </lineage>
</organism>
<dbReference type="InterPro" id="IPR011006">
    <property type="entry name" value="CheY-like_superfamily"/>
</dbReference>
<feature type="domain" description="Response regulatory" evidence="2">
    <location>
        <begin position="4"/>
        <end position="119"/>
    </location>
</feature>
<dbReference type="Pfam" id="PF00072">
    <property type="entry name" value="Response_reg"/>
    <property type="match status" value="1"/>
</dbReference>
<sequence>MLNTLLIVDDSESIRELISSNLKDAGYKVIKAVNGQDGLDKLCAEVKLVVTDLNMPIMDGITMIKNIRKNPSYKHMPIIMLTTESQLEKKNAAREAGATAWMVKPFEEDKLLGVVKKFVR</sequence>
<dbReference type="PROSITE" id="PS50110">
    <property type="entry name" value="RESPONSE_REGULATORY"/>
    <property type="match status" value="1"/>
</dbReference>
<dbReference type="AlphaFoldDB" id="A0A3B0UJN3"/>
<dbReference type="InterPro" id="IPR050595">
    <property type="entry name" value="Bact_response_regulator"/>
</dbReference>
<evidence type="ECO:0000313" key="3">
    <source>
        <dbReference type="EMBL" id="VAW28543.1"/>
    </source>
</evidence>
<dbReference type="GO" id="GO:0000160">
    <property type="term" value="P:phosphorelay signal transduction system"/>
    <property type="evidence" value="ECO:0007669"/>
    <property type="project" value="InterPro"/>
</dbReference>
<dbReference type="PANTHER" id="PTHR44591">
    <property type="entry name" value="STRESS RESPONSE REGULATOR PROTEIN 1"/>
    <property type="match status" value="1"/>
</dbReference>